<evidence type="ECO:0000256" key="1">
    <source>
        <dbReference type="SAM" id="SignalP"/>
    </source>
</evidence>
<reference evidence="2 3" key="1">
    <citation type="submission" date="2016-03" db="EMBL/GenBank/DDBJ databases">
        <title>Chemosynthetic sulphur-oxidizing symbionts of marine invertebrate animals are capable of nitrogen fixation.</title>
        <authorList>
            <person name="Petersen J.M."/>
            <person name="Kemper A."/>
            <person name="Gruber-Vodicka H."/>
            <person name="Cardini U."/>
            <person name="Geest Mvander."/>
            <person name="Kleiner M."/>
            <person name="Bulgheresi S."/>
            <person name="Fussmann M."/>
            <person name="Herbold C."/>
            <person name="Seah B.K.B."/>
            <person name="Antony C.Paul."/>
            <person name="Liu D."/>
            <person name="Belitz A."/>
            <person name="Weber M."/>
        </authorList>
    </citation>
    <scope>NUCLEOTIDE SEQUENCE [LARGE SCALE GENOMIC DNA]</scope>
    <source>
        <strain evidence="2">G_D</strain>
    </source>
</reference>
<dbReference type="STRING" id="1818881.A3196_03825"/>
<organism evidence="2 3">
    <name type="scientific">Candidatus Thiodiazotropha endoloripes</name>
    <dbReference type="NCBI Taxonomy" id="1818881"/>
    <lineage>
        <taxon>Bacteria</taxon>
        <taxon>Pseudomonadati</taxon>
        <taxon>Pseudomonadota</taxon>
        <taxon>Gammaproteobacteria</taxon>
        <taxon>Chromatiales</taxon>
        <taxon>Sedimenticolaceae</taxon>
        <taxon>Candidatus Thiodiazotropha</taxon>
    </lineage>
</organism>
<sequence>MYRRILILIISGLAVSLPASADRHKESRSNRQKAVTVCNDYRVKNRLPCFVSRNRCPLGFEVLERFNQTPGAEYMACRDLRHERPATLQQKTAVNDKRQRLLQQFDQLVERAVESQVGENVNIPESTLNKLSTFFSQVSLEKITIHRSQAITKGCFNDCQKIYCSVDEPINSWVEVNAKRISTKLLIQVAHAERCEIQGGRERYLTNWLRDLPAALLDNLQQESRFDASKIRYAKYIEAHAKNRAKSVCRRMPCSD</sequence>
<evidence type="ECO:0000313" key="2">
    <source>
        <dbReference type="EMBL" id="ODB95962.1"/>
    </source>
</evidence>
<protein>
    <submittedName>
        <fullName evidence="2">Uncharacterized protein</fullName>
    </submittedName>
</protein>
<name>A0A1E2UMY8_9GAMM</name>
<dbReference type="EMBL" id="LVJZ01000003">
    <property type="protein sequence ID" value="ODB95962.1"/>
    <property type="molecule type" value="Genomic_DNA"/>
</dbReference>
<keyword evidence="1" id="KW-0732">Signal</keyword>
<gene>
    <name evidence="2" type="ORF">A3196_03825</name>
</gene>
<comment type="caution">
    <text evidence="2">The sequence shown here is derived from an EMBL/GenBank/DDBJ whole genome shotgun (WGS) entry which is preliminary data.</text>
</comment>
<dbReference type="AlphaFoldDB" id="A0A1E2UMY8"/>
<feature type="signal peptide" evidence="1">
    <location>
        <begin position="1"/>
        <end position="21"/>
    </location>
</feature>
<feature type="chain" id="PRO_5009119023" evidence="1">
    <location>
        <begin position="22"/>
        <end position="256"/>
    </location>
</feature>
<accession>A0A1E2UMY8</accession>
<dbReference type="Proteomes" id="UP000094849">
    <property type="component" value="Unassembled WGS sequence"/>
</dbReference>
<evidence type="ECO:0000313" key="3">
    <source>
        <dbReference type="Proteomes" id="UP000094849"/>
    </source>
</evidence>
<keyword evidence="3" id="KW-1185">Reference proteome</keyword>
<dbReference type="RefSeq" id="WP_069024166.1">
    <property type="nucleotide sequence ID" value="NZ_LVJZ01000003.1"/>
</dbReference>
<proteinExistence type="predicted"/>